<organism evidence="2 3">
    <name type="scientific">Oceanispirochaeta crateris</name>
    <dbReference type="NCBI Taxonomy" id="2518645"/>
    <lineage>
        <taxon>Bacteria</taxon>
        <taxon>Pseudomonadati</taxon>
        <taxon>Spirochaetota</taxon>
        <taxon>Spirochaetia</taxon>
        <taxon>Spirochaetales</taxon>
        <taxon>Spirochaetaceae</taxon>
        <taxon>Oceanispirochaeta</taxon>
    </lineage>
</organism>
<sequence>MDVNKIDLNFIYDFDGEVRTPTGKILIGEGENKMMPYDLLFGALGSCMYANFIGICKKKKITFDTVKVEVTGEKRDEIPALLQWVSVKYIVKGGSSEKGFIQAADLSSKYCSIFQTISNVAKMTCTIEFES</sequence>
<keyword evidence="1" id="KW-1133">Transmembrane helix</keyword>
<proteinExistence type="predicted"/>
<name>A0A5C1QLB8_9SPIO</name>
<dbReference type="RefSeq" id="WP_149486347.1">
    <property type="nucleotide sequence ID" value="NZ_CP036150.1"/>
</dbReference>
<evidence type="ECO:0000313" key="2">
    <source>
        <dbReference type="EMBL" id="QEN08267.1"/>
    </source>
</evidence>
<reference evidence="2 3" key="1">
    <citation type="submission" date="2019-02" db="EMBL/GenBank/DDBJ databases">
        <title>Complete Genome Sequence and Methylome Analysis of free living Spirochaetas.</title>
        <authorList>
            <person name="Fomenkov A."/>
            <person name="Dubinina G."/>
            <person name="Leshcheva N."/>
            <person name="Mikheeva N."/>
            <person name="Grabovich M."/>
            <person name="Vincze T."/>
            <person name="Roberts R.J."/>
        </authorList>
    </citation>
    <scope>NUCLEOTIDE SEQUENCE [LARGE SCALE GENOMIC DNA]</scope>
    <source>
        <strain evidence="2 3">K2</strain>
    </source>
</reference>
<protein>
    <submittedName>
        <fullName evidence="2">OsmC family peroxiredoxin</fullName>
    </submittedName>
</protein>
<dbReference type="Pfam" id="PF02566">
    <property type="entry name" value="OsmC"/>
    <property type="match status" value="1"/>
</dbReference>
<dbReference type="Gene3D" id="3.30.300.20">
    <property type="match status" value="1"/>
</dbReference>
<dbReference type="Proteomes" id="UP000324209">
    <property type="component" value="Chromosome"/>
</dbReference>
<dbReference type="InterPro" id="IPR015946">
    <property type="entry name" value="KH_dom-like_a/b"/>
</dbReference>
<dbReference type="PANTHER" id="PTHR34352">
    <property type="entry name" value="PROTEIN YHFA"/>
    <property type="match status" value="1"/>
</dbReference>
<keyword evidence="3" id="KW-1185">Reference proteome</keyword>
<dbReference type="SUPFAM" id="SSF82784">
    <property type="entry name" value="OsmC-like"/>
    <property type="match status" value="1"/>
</dbReference>
<keyword evidence="1" id="KW-0472">Membrane</keyword>
<dbReference type="AlphaFoldDB" id="A0A5C1QLB8"/>
<accession>A0A5C1QLB8</accession>
<dbReference type="InterPro" id="IPR003718">
    <property type="entry name" value="OsmC/Ohr_fam"/>
</dbReference>
<dbReference type="EMBL" id="CP036150">
    <property type="protein sequence ID" value="QEN08267.1"/>
    <property type="molecule type" value="Genomic_DNA"/>
</dbReference>
<evidence type="ECO:0000256" key="1">
    <source>
        <dbReference type="SAM" id="Phobius"/>
    </source>
</evidence>
<dbReference type="PANTHER" id="PTHR34352:SF1">
    <property type="entry name" value="PROTEIN YHFA"/>
    <property type="match status" value="1"/>
</dbReference>
<dbReference type="OrthoDB" id="370400at2"/>
<dbReference type="InterPro" id="IPR036102">
    <property type="entry name" value="OsmC/Ohrsf"/>
</dbReference>
<feature type="transmembrane region" description="Helical" evidence="1">
    <location>
        <begin position="39"/>
        <end position="56"/>
    </location>
</feature>
<gene>
    <name evidence="2" type="ORF">EXM22_09810</name>
</gene>
<evidence type="ECO:0000313" key="3">
    <source>
        <dbReference type="Proteomes" id="UP000324209"/>
    </source>
</evidence>
<dbReference type="KEGG" id="ock:EXM22_09810"/>
<keyword evidence="1" id="KW-0812">Transmembrane</keyword>